<protein>
    <submittedName>
        <fullName evidence="1">Uncharacterized protein</fullName>
    </submittedName>
</protein>
<dbReference type="Proteomes" id="UP000184114">
    <property type="component" value="Unassembled WGS sequence"/>
</dbReference>
<dbReference type="RefSeq" id="WP_072977610.1">
    <property type="nucleotide sequence ID" value="NZ_FQTY01000021.1"/>
</dbReference>
<dbReference type="AlphaFoldDB" id="A0A1M4Z572"/>
<organism evidence="1 2">
    <name type="scientific">Tissierella praeacuta DSM 18095</name>
    <dbReference type="NCBI Taxonomy" id="1123404"/>
    <lineage>
        <taxon>Bacteria</taxon>
        <taxon>Bacillati</taxon>
        <taxon>Bacillota</taxon>
        <taxon>Tissierellia</taxon>
        <taxon>Tissierellales</taxon>
        <taxon>Tissierellaceae</taxon>
        <taxon>Tissierella</taxon>
    </lineage>
</organism>
<dbReference type="STRING" id="1123404.SAMN02745784_02903"/>
<keyword evidence="2" id="KW-1185">Reference proteome</keyword>
<dbReference type="EMBL" id="FQTY01000021">
    <property type="protein sequence ID" value="SHF12736.1"/>
    <property type="molecule type" value="Genomic_DNA"/>
</dbReference>
<evidence type="ECO:0000313" key="1">
    <source>
        <dbReference type="EMBL" id="SHF12736.1"/>
    </source>
</evidence>
<proteinExistence type="predicted"/>
<gene>
    <name evidence="1" type="ORF">SAMN02745784_02903</name>
</gene>
<reference evidence="2" key="1">
    <citation type="submission" date="2016-11" db="EMBL/GenBank/DDBJ databases">
        <authorList>
            <person name="Varghese N."/>
            <person name="Submissions S."/>
        </authorList>
    </citation>
    <scope>NUCLEOTIDE SEQUENCE [LARGE SCALE GENOMIC DNA]</scope>
    <source>
        <strain evidence="2">DSM 18095</strain>
    </source>
</reference>
<accession>A0A1M4Z572</accession>
<dbReference type="GeneID" id="90994588"/>
<sequence>MDKVSLEGLLLSLFEEDFNKNNNYSYISQLTIINIKSLIPMLNEEAVRVDYIRFLEEFKLWLSYRIGDNPSLINSQGRVNTNIYWKEYDDSIIGRIIPLILANQKYEVIEEEVIKNILFTTGNFQTLFETVSIVHLLYLIIENEDSIIDKIKENIIGFSQINYINKYGEYYRVEIEKYNGNFKVDFEREKIHLLNTLNDIGNNRYSNLEDTIKVLGKEEPKTFIGKILYGFLYNRNKEWNIPKFYINLSKYIIDLRKSRIDPDKLRIKEYILPDVFSFNKGEIFFHSLLRESKVIKKEVKDSTLTSLIQTKTGMYLFRRP</sequence>
<name>A0A1M4Z572_9FIRM</name>
<evidence type="ECO:0000313" key="2">
    <source>
        <dbReference type="Proteomes" id="UP000184114"/>
    </source>
</evidence>